<dbReference type="RefSeq" id="WP_218469752.1">
    <property type="nucleotide sequence ID" value="NZ_BAABJN010000003.1"/>
</dbReference>
<evidence type="ECO:0000256" key="4">
    <source>
        <dbReference type="ARBA" id="ARBA00022989"/>
    </source>
</evidence>
<keyword evidence="5 6" id="KW-0472">Membrane</keyword>
<comment type="subcellular location">
    <subcellularLocation>
        <location evidence="1">Membrane</location>
        <topology evidence="1">Multi-pass membrane protein</topology>
    </subcellularLocation>
</comment>
<feature type="transmembrane region" description="Helical" evidence="6">
    <location>
        <begin position="118"/>
        <end position="135"/>
    </location>
</feature>
<reference evidence="8 9" key="1">
    <citation type="submission" date="2021-07" db="EMBL/GenBank/DDBJ databases">
        <title>Whole Genome Sequence of Nocardia Iowensis.</title>
        <authorList>
            <person name="Lamm A."/>
            <person name="Collins-Fairclough A.M."/>
            <person name="Bunk B."/>
            <person name="Sproer C."/>
        </authorList>
    </citation>
    <scope>NUCLEOTIDE SEQUENCE [LARGE SCALE GENOMIC DNA]</scope>
    <source>
        <strain evidence="8 9">NRRL 5646</strain>
    </source>
</reference>
<dbReference type="Pfam" id="PF00892">
    <property type="entry name" value="EamA"/>
    <property type="match status" value="1"/>
</dbReference>
<proteinExistence type="inferred from homology"/>
<dbReference type="PANTHER" id="PTHR32322:SF9">
    <property type="entry name" value="AMINO-ACID METABOLITE EFFLUX PUMP-RELATED"/>
    <property type="match status" value="1"/>
</dbReference>
<feature type="transmembrane region" description="Helical" evidence="6">
    <location>
        <begin position="59"/>
        <end position="80"/>
    </location>
</feature>
<evidence type="ECO:0000256" key="5">
    <source>
        <dbReference type="ARBA" id="ARBA00023136"/>
    </source>
</evidence>
<accession>A0ABX8RGY9</accession>
<evidence type="ECO:0000256" key="3">
    <source>
        <dbReference type="ARBA" id="ARBA00022692"/>
    </source>
</evidence>
<evidence type="ECO:0000313" key="9">
    <source>
        <dbReference type="Proteomes" id="UP000694257"/>
    </source>
</evidence>
<gene>
    <name evidence="8" type="ORF">KV110_25195</name>
</gene>
<organism evidence="8 9">
    <name type="scientific">Nocardia iowensis</name>
    <dbReference type="NCBI Taxonomy" id="204891"/>
    <lineage>
        <taxon>Bacteria</taxon>
        <taxon>Bacillati</taxon>
        <taxon>Actinomycetota</taxon>
        <taxon>Actinomycetes</taxon>
        <taxon>Mycobacteriales</taxon>
        <taxon>Nocardiaceae</taxon>
        <taxon>Nocardia</taxon>
    </lineage>
</organism>
<protein>
    <submittedName>
        <fullName evidence="8">EamA family transporter</fullName>
    </submittedName>
</protein>
<keyword evidence="3 6" id="KW-0812">Transmembrane</keyword>
<dbReference type="InterPro" id="IPR050638">
    <property type="entry name" value="AA-Vitamin_Transporters"/>
</dbReference>
<evidence type="ECO:0000259" key="7">
    <source>
        <dbReference type="Pfam" id="PF00892"/>
    </source>
</evidence>
<dbReference type="Proteomes" id="UP000694257">
    <property type="component" value="Chromosome"/>
</dbReference>
<feature type="transmembrane region" description="Helical" evidence="6">
    <location>
        <begin position="6"/>
        <end position="26"/>
    </location>
</feature>
<feature type="transmembrane region" description="Helical" evidence="6">
    <location>
        <begin position="147"/>
        <end position="169"/>
    </location>
</feature>
<name>A0ABX8RGY9_NOCIO</name>
<evidence type="ECO:0000256" key="1">
    <source>
        <dbReference type="ARBA" id="ARBA00004141"/>
    </source>
</evidence>
<evidence type="ECO:0000256" key="2">
    <source>
        <dbReference type="ARBA" id="ARBA00007362"/>
    </source>
</evidence>
<feature type="transmembrane region" description="Helical" evidence="6">
    <location>
        <begin position="33"/>
        <end position="53"/>
    </location>
</feature>
<dbReference type="InterPro" id="IPR000620">
    <property type="entry name" value="EamA_dom"/>
</dbReference>
<dbReference type="PANTHER" id="PTHR32322">
    <property type="entry name" value="INNER MEMBRANE TRANSPORTER"/>
    <property type="match status" value="1"/>
</dbReference>
<feature type="transmembrane region" description="Helical" evidence="6">
    <location>
        <begin position="208"/>
        <end position="228"/>
    </location>
</feature>
<dbReference type="EMBL" id="CP078145">
    <property type="protein sequence ID" value="QXN88869.1"/>
    <property type="molecule type" value="Genomic_DNA"/>
</dbReference>
<sequence>MGAGELLALASAAFFGTTHFLSALLARRADATAVALYAQLGGSVLILAVAPLVPASSVTVSALAWGALSGIGTGLGVTFLYRGVSRGRLSVVVPLSDVGALMLPVLVGVLLLGERPSSLSWAGIVVAMPALWLVSRSAGEGDGEGSVSGGSVDGLIAGAGFALQFIALARVDSAAGLWPLVASRFASVIAIVPLAVGAHAALHMRPRVLLGALGTGALGTIAIALYTWATWQQLLAIAVVLAALYPVIPVVLGLTVLRERVSRAQVLGLVLAAAAIAGIALA</sequence>
<feature type="transmembrane region" description="Helical" evidence="6">
    <location>
        <begin position="92"/>
        <end position="112"/>
    </location>
</feature>
<feature type="transmembrane region" description="Helical" evidence="6">
    <location>
        <begin position="264"/>
        <end position="281"/>
    </location>
</feature>
<evidence type="ECO:0000256" key="6">
    <source>
        <dbReference type="SAM" id="Phobius"/>
    </source>
</evidence>
<comment type="similarity">
    <text evidence="2">Belongs to the EamA transporter family.</text>
</comment>
<keyword evidence="9" id="KW-1185">Reference proteome</keyword>
<feature type="transmembrane region" description="Helical" evidence="6">
    <location>
        <begin position="175"/>
        <end position="196"/>
    </location>
</feature>
<evidence type="ECO:0000313" key="8">
    <source>
        <dbReference type="EMBL" id="QXN88869.1"/>
    </source>
</evidence>
<keyword evidence="4 6" id="KW-1133">Transmembrane helix</keyword>
<feature type="transmembrane region" description="Helical" evidence="6">
    <location>
        <begin position="234"/>
        <end position="257"/>
    </location>
</feature>
<feature type="domain" description="EamA" evidence="7">
    <location>
        <begin position="4"/>
        <end position="135"/>
    </location>
</feature>